<proteinExistence type="predicted"/>
<keyword evidence="1" id="KW-1133">Transmembrane helix</keyword>
<evidence type="ECO:0000256" key="1">
    <source>
        <dbReference type="SAM" id="Phobius"/>
    </source>
</evidence>
<feature type="transmembrane region" description="Helical" evidence="1">
    <location>
        <begin position="32"/>
        <end position="51"/>
    </location>
</feature>
<evidence type="ECO:0000313" key="2">
    <source>
        <dbReference type="EMBL" id="RHX83192.1"/>
    </source>
</evidence>
<sequence>MNGGIILTLTFAIIFIYILPLMGIFYAYWSSIGVLISILLWAMAILHFDAFETRSFIMRNPYVARRQIPILSRYTFKPILALHRLLDPLDYRIKLRNSRVEIVRYLLHYHLILMKDSNLNHSTQVRKLTSIFERFMK</sequence>
<dbReference type="EMBL" id="QHCS01000011">
    <property type="protein sequence ID" value="RHX83192.1"/>
    <property type="molecule type" value="Genomic_DNA"/>
</dbReference>
<evidence type="ECO:0000313" key="3">
    <source>
        <dbReference type="Proteomes" id="UP000266669"/>
    </source>
</evidence>
<gene>
    <name evidence="2" type="ORF">DLM78_22985</name>
</gene>
<dbReference type="AlphaFoldDB" id="A0A8B3CLN7"/>
<comment type="caution">
    <text evidence="2">The sequence shown here is derived from an EMBL/GenBank/DDBJ whole genome shotgun (WGS) entry which is preliminary data.</text>
</comment>
<protein>
    <submittedName>
        <fullName evidence="2">Uncharacterized protein</fullName>
    </submittedName>
</protein>
<accession>A0A8B3CLN7</accession>
<organism evidence="2 3">
    <name type="scientific">Leptospira stimsonii</name>
    <dbReference type="NCBI Taxonomy" id="2202203"/>
    <lineage>
        <taxon>Bacteria</taxon>
        <taxon>Pseudomonadati</taxon>
        <taxon>Spirochaetota</taxon>
        <taxon>Spirochaetia</taxon>
        <taxon>Leptospirales</taxon>
        <taxon>Leptospiraceae</taxon>
        <taxon>Leptospira</taxon>
    </lineage>
</organism>
<keyword evidence="1" id="KW-0812">Transmembrane</keyword>
<dbReference type="Proteomes" id="UP000266669">
    <property type="component" value="Unassembled WGS sequence"/>
</dbReference>
<feature type="transmembrane region" description="Helical" evidence="1">
    <location>
        <begin position="5"/>
        <end position="26"/>
    </location>
</feature>
<name>A0A8B3CLN7_9LEPT</name>
<keyword evidence="1" id="KW-0472">Membrane</keyword>
<reference evidence="3" key="1">
    <citation type="submission" date="2018-05" db="EMBL/GenBank/DDBJ databases">
        <title>Leptospira yasudae sp. nov. and Leptospira stimsonii sp. nov., two pathogenic species of the genus Leptospira isolated from environmental sources.</title>
        <authorList>
            <person name="Casanovas-Massana A."/>
            <person name="Hamond C."/>
            <person name="Santos L.A."/>
            <person name="Hacker K.P."/>
            <person name="Balassiano I."/>
            <person name="Medeiros M.A."/>
            <person name="Reis M.G."/>
            <person name="Ko A.I."/>
            <person name="Wunder E.A."/>
        </authorList>
    </citation>
    <scope>NUCLEOTIDE SEQUENCE [LARGE SCALE GENOMIC DNA]</scope>
    <source>
        <strain evidence="3">AMB6-RJ</strain>
    </source>
</reference>